<dbReference type="Gene3D" id="2.170.120.30">
    <property type="match status" value="1"/>
</dbReference>
<dbReference type="Pfam" id="PF07949">
    <property type="entry name" value="YbbR"/>
    <property type="match status" value="3"/>
</dbReference>
<name>A0A101FG90_9THEO</name>
<keyword evidence="1" id="KW-1133">Transmembrane helix</keyword>
<dbReference type="CDD" id="cd20206">
    <property type="entry name" value="YbbR"/>
    <property type="match status" value="1"/>
</dbReference>
<keyword evidence="1" id="KW-0812">Transmembrane</keyword>
<accession>A0A101FG90</accession>
<comment type="caution">
    <text evidence="2">The sequence shown here is derived from an EMBL/GenBank/DDBJ whole genome shotgun (WGS) entry which is preliminary data.</text>
</comment>
<proteinExistence type="predicted"/>
<organism evidence="2 3">
    <name type="scientific">Thermacetogenium phaeum</name>
    <dbReference type="NCBI Taxonomy" id="85874"/>
    <lineage>
        <taxon>Bacteria</taxon>
        <taxon>Bacillati</taxon>
        <taxon>Bacillota</taxon>
        <taxon>Clostridia</taxon>
        <taxon>Thermoanaerobacterales</taxon>
        <taxon>Thermoanaerobacteraceae</taxon>
        <taxon>Thermacetogenium</taxon>
    </lineage>
</organism>
<dbReference type="AlphaFoldDB" id="A0A101FG90"/>
<evidence type="ECO:0008006" key="4">
    <source>
        <dbReference type="Google" id="ProtNLM"/>
    </source>
</evidence>
<dbReference type="InterPro" id="IPR053154">
    <property type="entry name" value="c-di-AMP_regulator"/>
</dbReference>
<dbReference type="Gene3D" id="2.170.120.40">
    <property type="entry name" value="YbbR-like domain"/>
    <property type="match status" value="2"/>
</dbReference>
<dbReference type="PANTHER" id="PTHR37804">
    <property type="entry name" value="CDAA REGULATORY PROTEIN CDAR"/>
    <property type="match status" value="1"/>
</dbReference>
<protein>
    <recommendedName>
        <fullName evidence="4">YbbR-like protein</fullName>
    </recommendedName>
</protein>
<gene>
    <name evidence="2" type="ORF">XD66_0844</name>
</gene>
<reference evidence="3" key="1">
    <citation type="journal article" date="2015" name="MBio">
        <title>Genome-Resolved Metagenomic Analysis Reveals Roles for Candidate Phyla and Other Microbial Community Members in Biogeochemical Transformations in Oil Reservoirs.</title>
        <authorList>
            <person name="Hu P."/>
            <person name="Tom L."/>
            <person name="Singh A."/>
            <person name="Thomas B.C."/>
            <person name="Baker B.J."/>
            <person name="Piceno Y.M."/>
            <person name="Andersen G.L."/>
            <person name="Banfield J.F."/>
        </authorList>
    </citation>
    <scope>NUCLEOTIDE SEQUENCE [LARGE SCALE GENOMIC DNA]</scope>
</reference>
<sequence length="317" mass="34638">MGDSRIGNWFIRYNIGYKLLAIMLALMLWYYVAGQRDPLVERTFPLPVEARGLSSEIVLTSPLPEVRVTVRGMRSIIQNLRQEDILAYVDVSRQEVGEVLLPVRVDAPLGIQVLKVEPERIRVALDFYDEKRVPVRVQVLGEVDLGFTYQTPVAEPDAVTLRGPSKLLAKVQDVRAVLEVNGGKSSISRRVSVTVPEEVEGKVVVQPGFVQVRLPVVPSGPVKTVAVLPALQGEPKEGFAVKETRVEPNQIRVTGPAELLANLREVATLPVDITGAEGNVTREVGLALPDGVINLGQARVKVTVNIGAVGEEQLPEE</sequence>
<keyword evidence="1" id="KW-0472">Membrane</keyword>
<feature type="transmembrane region" description="Helical" evidence="1">
    <location>
        <begin position="15"/>
        <end position="32"/>
    </location>
</feature>
<evidence type="ECO:0000313" key="3">
    <source>
        <dbReference type="Proteomes" id="UP000053326"/>
    </source>
</evidence>
<evidence type="ECO:0000256" key="1">
    <source>
        <dbReference type="SAM" id="Phobius"/>
    </source>
</evidence>
<evidence type="ECO:0000313" key="2">
    <source>
        <dbReference type="EMBL" id="KUK36451.1"/>
    </source>
</evidence>
<dbReference type="EMBL" id="LGFO01000092">
    <property type="protein sequence ID" value="KUK36451.1"/>
    <property type="molecule type" value="Genomic_DNA"/>
</dbReference>
<dbReference type="Proteomes" id="UP000053326">
    <property type="component" value="Unassembled WGS sequence"/>
</dbReference>
<dbReference type="InterPro" id="IPR012505">
    <property type="entry name" value="YbbR"/>
</dbReference>
<dbReference type="PANTHER" id="PTHR37804:SF1">
    <property type="entry name" value="CDAA REGULATORY PROTEIN CDAR"/>
    <property type="match status" value="1"/>
</dbReference>